<evidence type="ECO:0000313" key="2">
    <source>
        <dbReference type="Proteomes" id="UP000321291"/>
    </source>
</evidence>
<organism evidence="1 2">
    <name type="scientific">Arachidicoccus ginsenosidivorans</name>
    <dbReference type="NCBI Taxonomy" id="496057"/>
    <lineage>
        <taxon>Bacteria</taxon>
        <taxon>Pseudomonadati</taxon>
        <taxon>Bacteroidota</taxon>
        <taxon>Chitinophagia</taxon>
        <taxon>Chitinophagales</taxon>
        <taxon>Chitinophagaceae</taxon>
        <taxon>Arachidicoccus</taxon>
    </lineage>
</organism>
<dbReference type="InterPro" id="IPR011110">
    <property type="entry name" value="Reg_prop"/>
</dbReference>
<dbReference type="AlphaFoldDB" id="A0A5B8VJB2"/>
<dbReference type="Gene3D" id="2.130.10.10">
    <property type="entry name" value="YVTN repeat-like/Quinoprotein amine dehydrogenase"/>
    <property type="match status" value="1"/>
</dbReference>
<reference evidence="1 2" key="1">
    <citation type="journal article" date="2017" name="Int. J. Syst. Evol. Microbiol.">
        <title>Arachidicoccus ginsenosidivorans sp. nov., with ginsenoside-converting activity isolated from ginseng cultivating soil.</title>
        <authorList>
            <person name="Siddiqi M.Z."/>
            <person name="Aslam Z."/>
            <person name="Im W.T."/>
        </authorList>
    </citation>
    <scope>NUCLEOTIDE SEQUENCE [LARGE SCALE GENOMIC DNA]</scope>
    <source>
        <strain evidence="1 2">Gsoil 809</strain>
    </source>
</reference>
<keyword evidence="2" id="KW-1185">Reference proteome</keyword>
<proteinExistence type="predicted"/>
<dbReference type="SUPFAM" id="SSF63829">
    <property type="entry name" value="Calcium-dependent phosphotriesterase"/>
    <property type="match status" value="1"/>
</dbReference>
<evidence type="ECO:0000313" key="1">
    <source>
        <dbReference type="EMBL" id="QEC70388.1"/>
    </source>
</evidence>
<protein>
    <submittedName>
        <fullName evidence="1">Uncharacterized protein</fullName>
    </submittedName>
</protein>
<name>A0A5B8VJB2_9BACT</name>
<dbReference type="Proteomes" id="UP000321291">
    <property type="component" value="Chromosome"/>
</dbReference>
<dbReference type="OrthoDB" id="799853at2"/>
<dbReference type="Pfam" id="PF07494">
    <property type="entry name" value="Reg_prop"/>
    <property type="match status" value="1"/>
</dbReference>
<dbReference type="EMBL" id="CP042434">
    <property type="protein sequence ID" value="QEC70388.1"/>
    <property type="molecule type" value="Genomic_DNA"/>
</dbReference>
<accession>A0A5B8VJB2</accession>
<dbReference type="InterPro" id="IPR015943">
    <property type="entry name" value="WD40/YVTN_repeat-like_dom_sf"/>
</dbReference>
<sequence>MWVGTYFGGLQYYSKKNARFKKYYPIPNANSISGDAIGQITPDKEGNLWIGTEDAGINKFNPKTNKFTHYAATKKRGNCPTLISTVY</sequence>
<gene>
    <name evidence="1" type="ORF">FSB73_00350</name>
</gene>
<dbReference type="KEGG" id="agi:FSB73_00350"/>